<feature type="compositionally biased region" description="Polar residues" evidence="14">
    <location>
        <begin position="771"/>
        <end position="780"/>
    </location>
</feature>
<evidence type="ECO:0000256" key="11">
    <source>
        <dbReference type="ARBA" id="ARBA00047615"/>
    </source>
</evidence>
<dbReference type="GO" id="GO:0006220">
    <property type="term" value="P:pyrimidine nucleotide metabolic process"/>
    <property type="evidence" value="ECO:0007669"/>
    <property type="project" value="UniProtKB-UniRule"/>
</dbReference>
<keyword evidence="3 13" id="KW-0808">Transferase</keyword>
<dbReference type="PROSITE" id="PS50126">
    <property type="entry name" value="S1"/>
    <property type="match status" value="6"/>
</dbReference>
<dbReference type="PANTHER" id="PTHR10724:SF7">
    <property type="entry name" value="SMALL RIBOSOMAL SUBUNIT PROTEIN BS1C"/>
    <property type="match status" value="1"/>
</dbReference>
<feature type="domain" description="S1 motif" evidence="15">
    <location>
        <begin position="603"/>
        <end position="673"/>
    </location>
</feature>
<dbReference type="Pfam" id="PF02224">
    <property type="entry name" value="Cytidylate_kin"/>
    <property type="match status" value="1"/>
</dbReference>
<feature type="region of interest" description="Disordered" evidence="14">
    <location>
        <begin position="770"/>
        <end position="799"/>
    </location>
</feature>
<dbReference type="InterPro" id="IPR003136">
    <property type="entry name" value="Cytidylate_kin"/>
</dbReference>
<feature type="domain" description="S1 motif" evidence="15">
    <location>
        <begin position="261"/>
        <end position="322"/>
    </location>
</feature>
<evidence type="ECO:0000256" key="1">
    <source>
        <dbReference type="ARBA" id="ARBA00006767"/>
    </source>
</evidence>
<dbReference type="InterPro" id="IPR027417">
    <property type="entry name" value="P-loop_NTPase"/>
</dbReference>
<evidence type="ECO:0000256" key="12">
    <source>
        <dbReference type="ARBA" id="ARBA00048478"/>
    </source>
</evidence>
<evidence type="ECO:0000256" key="7">
    <source>
        <dbReference type="ARBA" id="ARBA00022840"/>
    </source>
</evidence>
<dbReference type="SUPFAM" id="SSF50249">
    <property type="entry name" value="Nucleic acid-binding proteins"/>
    <property type="match status" value="6"/>
</dbReference>
<dbReference type="Gene3D" id="2.40.50.140">
    <property type="entry name" value="Nucleic acid-binding proteins"/>
    <property type="match status" value="5"/>
</dbReference>
<dbReference type="EC" id="2.7.4.25" evidence="13"/>
<evidence type="ECO:0000256" key="4">
    <source>
        <dbReference type="ARBA" id="ARBA00022737"/>
    </source>
</evidence>
<dbReference type="GO" id="GO:0005840">
    <property type="term" value="C:ribosome"/>
    <property type="evidence" value="ECO:0007669"/>
    <property type="project" value="UniProtKB-KW"/>
</dbReference>
<comment type="subcellular location">
    <subcellularLocation>
        <location evidence="13">Cytoplasm</location>
    </subcellularLocation>
</comment>
<dbReference type="InterPro" id="IPR000110">
    <property type="entry name" value="Ribosomal_bS1"/>
</dbReference>
<dbReference type="InterPro" id="IPR035104">
    <property type="entry name" value="Ribosomal_protein_S1-like"/>
</dbReference>
<dbReference type="InterPro" id="IPR012340">
    <property type="entry name" value="NA-bd_OB-fold"/>
</dbReference>
<dbReference type="Gene3D" id="3.40.50.300">
    <property type="entry name" value="P-loop containing nucleotide triphosphate hydrolases"/>
    <property type="match status" value="1"/>
</dbReference>
<dbReference type="PRINTS" id="PR00681">
    <property type="entry name" value="RIBOSOMALS1"/>
</dbReference>
<dbReference type="InterPro" id="IPR050437">
    <property type="entry name" value="Ribos_protein_bS1-like"/>
</dbReference>
<keyword evidence="9" id="KW-0689">Ribosomal protein</keyword>
<evidence type="ECO:0000256" key="14">
    <source>
        <dbReference type="SAM" id="MobiDB-lite"/>
    </source>
</evidence>
<proteinExistence type="inferred from homology"/>
<keyword evidence="5 13" id="KW-0547">Nucleotide-binding</keyword>
<dbReference type="STRING" id="1291379.TPE_1924"/>
<keyword evidence="10" id="KW-0687">Ribonucleoprotein</keyword>
<dbReference type="GO" id="GO:0036430">
    <property type="term" value="F:CMP kinase activity"/>
    <property type="evidence" value="ECO:0007669"/>
    <property type="project" value="RHEA"/>
</dbReference>
<dbReference type="InterPro" id="IPR011994">
    <property type="entry name" value="Cytidylate_kinase_dom"/>
</dbReference>
<feature type="domain" description="S1 motif" evidence="15">
    <location>
        <begin position="516"/>
        <end position="586"/>
    </location>
</feature>
<keyword evidence="7 13" id="KW-0067">ATP-binding</keyword>
<evidence type="ECO:0000256" key="8">
    <source>
        <dbReference type="ARBA" id="ARBA00022884"/>
    </source>
</evidence>
<feature type="domain" description="S1 motif" evidence="15">
    <location>
        <begin position="690"/>
        <end position="762"/>
    </location>
</feature>
<evidence type="ECO:0000256" key="6">
    <source>
        <dbReference type="ARBA" id="ARBA00022777"/>
    </source>
</evidence>
<dbReference type="GO" id="GO:0003735">
    <property type="term" value="F:structural constituent of ribosome"/>
    <property type="evidence" value="ECO:0007669"/>
    <property type="project" value="InterPro"/>
</dbReference>
<feature type="domain" description="S1 motif" evidence="15">
    <location>
        <begin position="340"/>
        <end position="410"/>
    </location>
</feature>
<evidence type="ECO:0000256" key="5">
    <source>
        <dbReference type="ARBA" id="ARBA00022741"/>
    </source>
</evidence>
<keyword evidence="17" id="KW-1185">Reference proteome</keyword>
<keyword evidence="8" id="KW-0694">RNA-binding</keyword>
<dbReference type="NCBIfam" id="TIGR00717">
    <property type="entry name" value="rpsA"/>
    <property type="match status" value="1"/>
</dbReference>
<dbReference type="PANTHER" id="PTHR10724">
    <property type="entry name" value="30S RIBOSOMAL PROTEIN S1"/>
    <property type="match status" value="1"/>
</dbReference>
<comment type="catalytic activity">
    <reaction evidence="12 13">
        <text>CMP + ATP = CDP + ADP</text>
        <dbReference type="Rhea" id="RHEA:11600"/>
        <dbReference type="ChEBI" id="CHEBI:30616"/>
        <dbReference type="ChEBI" id="CHEBI:58069"/>
        <dbReference type="ChEBI" id="CHEBI:60377"/>
        <dbReference type="ChEBI" id="CHEBI:456216"/>
        <dbReference type="EC" id="2.7.4.25"/>
    </reaction>
</comment>
<dbReference type="HAMAP" id="MF_00238">
    <property type="entry name" value="Cytidyl_kinase_type1"/>
    <property type="match status" value="1"/>
</dbReference>
<keyword evidence="13" id="KW-0963">Cytoplasm</keyword>
<comment type="catalytic activity">
    <reaction evidence="11 13">
        <text>dCMP + ATP = dCDP + ADP</text>
        <dbReference type="Rhea" id="RHEA:25094"/>
        <dbReference type="ChEBI" id="CHEBI:30616"/>
        <dbReference type="ChEBI" id="CHEBI:57566"/>
        <dbReference type="ChEBI" id="CHEBI:58593"/>
        <dbReference type="ChEBI" id="CHEBI:456216"/>
        <dbReference type="EC" id="2.7.4.25"/>
    </reaction>
</comment>
<dbReference type="SUPFAM" id="SSF52540">
    <property type="entry name" value="P-loop containing nucleoside triphosphate hydrolases"/>
    <property type="match status" value="1"/>
</dbReference>
<feature type="binding site" evidence="13">
    <location>
        <begin position="7"/>
        <end position="15"/>
    </location>
    <ligand>
        <name>ATP</name>
        <dbReference type="ChEBI" id="CHEBI:30616"/>
    </ligand>
</feature>
<protein>
    <recommendedName>
        <fullName evidence="13">Cytidylate kinase</fullName>
        <shortName evidence="13">CK</shortName>
        <ecNumber evidence="13">2.7.4.25</ecNumber>
    </recommendedName>
    <alternativeName>
        <fullName evidence="13">Cytidine monophosphate kinase</fullName>
        <shortName evidence="13">CMP kinase</shortName>
    </alternativeName>
</protein>
<dbReference type="HOGENOM" id="CLU_015805_1_1_12"/>
<dbReference type="GO" id="GO:1990904">
    <property type="term" value="C:ribonucleoprotein complex"/>
    <property type="evidence" value="ECO:0007669"/>
    <property type="project" value="UniProtKB-KW"/>
</dbReference>
<evidence type="ECO:0000256" key="9">
    <source>
        <dbReference type="ARBA" id="ARBA00022980"/>
    </source>
</evidence>
<dbReference type="CDD" id="cd05688">
    <property type="entry name" value="S1_RPS1_repeat_ec3"/>
    <property type="match status" value="1"/>
</dbReference>
<dbReference type="NCBIfam" id="NF004952">
    <property type="entry name" value="PRK06299.1-2"/>
    <property type="match status" value="1"/>
</dbReference>
<dbReference type="Pfam" id="PF00575">
    <property type="entry name" value="S1"/>
    <property type="match status" value="5"/>
</dbReference>
<dbReference type="GO" id="GO:0005737">
    <property type="term" value="C:cytoplasm"/>
    <property type="evidence" value="ECO:0007669"/>
    <property type="project" value="UniProtKB-SubCell"/>
</dbReference>
<name>S6A0W4_9SPIR</name>
<dbReference type="CDD" id="cd02020">
    <property type="entry name" value="CMPK"/>
    <property type="match status" value="1"/>
</dbReference>
<dbReference type="AlphaFoldDB" id="S6A0W4"/>
<evidence type="ECO:0000259" key="15">
    <source>
        <dbReference type="PROSITE" id="PS50126"/>
    </source>
</evidence>
<dbReference type="RefSeq" id="WP_020965696.1">
    <property type="nucleotide sequence ID" value="NC_022097.1"/>
</dbReference>
<evidence type="ECO:0000256" key="2">
    <source>
        <dbReference type="ARBA" id="ARBA00009427"/>
    </source>
</evidence>
<dbReference type="KEGG" id="tped:TPE_1924"/>
<keyword evidence="4" id="KW-0677">Repeat</keyword>
<dbReference type="NCBIfam" id="TIGR00017">
    <property type="entry name" value="cmk"/>
    <property type="match status" value="1"/>
</dbReference>
<reference evidence="16 17" key="1">
    <citation type="journal article" date="2013" name="PLoS ONE">
        <title>Genome-Wide Relatedness of Treponema pedis, from Gingiva and Necrotic Skin Lesions of Pigs, with the Human Oral Pathogen Treponema denticola.</title>
        <authorList>
            <person name="Svartstrom O."/>
            <person name="Mushtaq M."/>
            <person name="Pringle M."/>
            <person name="Segerman B."/>
        </authorList>
    </citation>
    <scope>NUCLEOTIDE SEQUENCE [LARGE SCALE GENOMIC DNA]</scope>
    <source>
        <strain evidence="16">T A4</strain>
    </source>
</reference>
<dbReference type="PATRIC" id="fig|1291379.3.peg.1897"/>
<evidence type="ECO:0000313" key="17">
    <source>
        <dbReference type="Proteomes" id="UP000015620"/>
    </source>
</evidence>
<organism evidence="16 17">
    <name type="scientific">Treponema pedis str. T A4</name>
    <dbReference type="NCBI Taxonomy" id="1291379"/>
    <lineage>
        <taxon>Bacteria</taxon>
        <taxon>Pseudomonadati</taxon>
        <taxon>Spirochaetota</taxon>
        <taxon>Spirochaetia</taxon>
        <taxon>Spirochaetales</taxon>
        <taxon>Treponemataceae</taxon>
        <taxon>Treponema</taxon>
    </lineage>
</organism>
<dbReference type="Proteomes" id="UP000015620">
    <property type="component" value="Chromosome"/>
</dbReference>
<dbReference type="GO" id="GO:0006412">
    <property type="term" value="P:translation"/>
    <property type="evidence" value="ECO:0007669"/>
    <property type="project" value="InterPro"/>
</dbReference>
<accession>S6A0W4</accession>
<dbReference type="OrthoDB" id="9804077at2"/>
<evidence type="ECO:0000256" key="13">
    <source>
        <dbReference type="HAMAP-Rule" id="MF_00238"/>
    </source>
</evidence>
<dbReference type="GO" id="GO:0036431">
    <property type="term" value="F:dCMP kinase activity"/>
    <property type="evidence" value="ECO:0007669"/>
    <property type="project" value="InterPro"/>
</dbReference>
<dbReference type="GO" id="GO:0005524">
    <property type="term" value="F:ATP binding"/>
    <property type="evidence" value="ECO:0007669"/>
    <property type="project" value="UniProtKB-UniRule"/>
</dbReference>
<dbReference type="EMBL" id="CP004120">
    <property type="protein sequence ID" value="AGT44398.1"/>
    <property type="molecule type" value="Genomic_DNA"/>
</dbReference>
<evidence type="ECO:0000256" key="3">
    <source>
        <dbReference type="ARBA" id="ARBA00022679"/>
    </source>
</evidence>
<dbReference type="SMART" id="SM00316">
    <property type="entry name" value="S1"/>
    <property type="match status" value="6"/>
</dbReference>
<dbReference type="GeneID" id="301090415"/>
<keyword evidence="6 13" id="KW-0418">Kinase</keyword>
<evidence type="ECO:0000313" key="16">
    <source>
        <dbReference type="EMBL" id="AGT44398.1"/>
    </source>
</evidence>
<comment type="similarity">
    <text evidence="1">Belongs to the bacterial ribosomal protein bS1 family.</text>
</comment>
<sequence>MIVAIDGPAGSGKSTLAKMIAEKFNLTFMNTGSFYRALALAVLRSLGGVADGSGGMPPDISDEERWISFAEKTELFYKNGNMYLGCENVESYLRSDAVESVVARISAIVPIRRILNEKIRSEAKKIGAVCEGRDMTTVVFPNADYKFYLDASAESRAKRRFEQGTSKLSLEEIKKTIIERDEVDKNKKEGSLQIASDAFYLDTSDLTISEVYAKMLDKIHNKGLSMEKMEVVKDVENGSNKNIQAQLQEEYLNNFEAPEAGTIKEGYVVAVNNGTVFVDVGGKSEGHIPLEEFDEEPKVNDKVNVFIEKTEGFSGSLVVSKLKADRKILQKALKEAYENNTPIEGTISKLVRAGYEVKLGGGLTTFLPLSQADVVRVEKPESLLGVKSKFYIEKLSFNARTGENIVVNRRKYMEERTEKEREAFFATAKIGDTVKGTVKSFTSFGSFIDLGGFDGLLHINDMSWGHVTRPKDFVKKGEEIEVKVIRLDPENKRINLSLKHFTQDPWLNFEDKFHVDDVVTGTVTKTTDFGAFIELDEGIEGLAHISEFSWVKKISKPEDMVKPGDKVTCMILGYDIQAGRVSLGLKQVTDNPWDSIEDRYKVGTRLTRKVVKITNAGAFIQLEEGIDGFLHADDISWIKRVKHPGSELEVGQEIEVIVIECDAESRRIRLGIKQLTDDPWEQFAASYKQGSVVEGEVSSITDFGIFVKVPGNIEGLIHKQNLVENREDNPDEVLAKYKVGDKVKAVVIELNPKTKKTAFSIRDLKRRQQQEEISQYMSNEQEGEDSSYTLGDLLKNKPE</sequence>
<evidence type="ECO:0000256" key="10">
    <source>
        <dbReference type="ARBA" id="ARBA00023274"/>
    </source>
</evidence>
<gene>
    <name evidence="13" type="primary">cmk</name>
    <name evidence="16" type="ORF">TPE_1924</name>
</gene>
<dbReference type="GO" id="GO:0003729">
    <property type="term" value="F:mRNA binding"/>
    <property type="evidence" value="ECO:0007669"/>
    <property type="project" value="TreeGrafter"/>
</dbReference>
<dbReference type="InterPro" id="IPR003029">
    <property type="entry name" value="S1_domain"/>
</dbReference>
<comment type="similarity">
    <text evidence="2 13">Belongs to the cytidylate kinase family. Type 1 subfamily.</text>
</comment>
<feature type="domain" description="S1 motif" evidence="15">
    <location>
        <begin position="431"/>
        <end position="499"/>
    </location>
</feature>